<name>A0A2D4LM35_9SAUR</name>
<reference evidence="2" key="2">
    <citation type="submission" date="2017-11" db="EMBL/GenBank/DDBJ databases">
        <title>Coralsnake Venomics: Analyses of Venom Gland Transcriptomes and Proteomes of Six Brazilian Taxa.</title>
        <authorList>
            <person name="Aird S.D."/>
            <person name="Jorge da Silva N."/>
            <person name="Qiu L."/>
            <person name="Villar-Briones A."/>
            <person name="Aparecida-Saddi V."/>
            <person name="Campos-Telles M.P."/>
            <person name="Grau M."/>
            <person name="Mikheyev A.S."/>
        </authorList>
    </citation>
    <scope>NUCLEOTIDE SEQUENCE</scope>
    <source>
        <tissue evidence="2">Venom_gland</tissue>
    </source>
</reference>
<protein>
    <submittedName>
        <fullName evidence="2">Uncharacterized protein</fullName>
    </submittedName>
</protein>
<evidence type="ECO:0000256" key="1">
    <source>
        <dbReference type="SAM" id="MobiDB-lite"/>
    </source>
</evidence>
<dbReference type="AlphaFoldDB" id="A0A2D4LM35"/>
<proteinExistence type="predicted"/>
<reference evidence="2" key="1">
    <citation type="submission" date="2017-07" db="EMBL/GenBank/DDBJ databases">
        <authorList>
            <person name="Mikheyev A."/>
            <person name="Grau M."/>
        </authorList>
    </citation>
    <scope>NUCLEOTIDE SEQUENCE</scope>
    <source>
        <tissue evidence="2">Venom_gland</tissue>
    </source>
</reference>
<accession>A0A2D4LM35</accession>
<evidence type="ECO:0000313" key="2">
    <source>
        <dbReference type="EMBL" id="LAB22030.1"/>
    </source>
</evidence>
<sequence length="112" mass="12008">MEEVLVLVYGRGVKLKARQPDTACGVLRSGPWGHPGNSRLAHSASASENGAHEGHTQPPRAPFSLVDSCRRPSQLKTQLVRAVCSTPQAPFSLVRGLQEAIPAENRACEGRV</sequence>
<feature type="region of interest" description="Disordered" evidence="1">
    <location>
        <begin position="28"/>
        <end position="66"/>
    </location>
</feature>
<organism evidence="2">
    <name type="scientific">Micrurus spixii</name>
    <name type="common">Amazon coral snake</name>
    <dbReference type="NCBI Taxonomy" id="129469"/>
    <lineage>
        <taxon>Eukaryota</taxon>
        <taxon>Metazoa</taxon>
        <taxon>Chordata</taxon>
        <taxon>Craniata</taxon>
        <taxon>Vertebrata</taxon>
        <taxon>Euteleostomi</taxon>
        <taxon>Lepidosauria</taxon>
        <taxon>Squamata</taxon>
        <taxon>Bifurcata</taxon>
        <taxon>Unidentata</taxon>
        <taxon>Episquamata</taxon>
        <taxon>Toxicofera</taxon>
        <taxon>Serpentes</taxon>
        <taxon>Colubroidea</taxon>
        <taxon>Elapidae</taxon>
        <taxon>Elapinae</taxon>
        <taxon>Micrurus</taxon>
    </lineage>
</organism>
<dbReference type="EMBL" id="IACM01025195">
    <property type="protein sequence ID" value="LAB22030.1"/>
    <property type="molecule type" value="Transcribed_RNA"/>
</dbReference>